<evidence type="ECO:0000256" key="2">
    <source>
        <dbReference type="ARBA" id="ARBA00022723"/>
    </source>
</evidence>
<dbReference type="InParanoid" id="K2RA26"/>
<dbReference type="PANTHER" id="PTHR42978:SF4">
    <property type="entry name" value="METALLO-BETA-LACTAMASE DOMAIN-CONTAINING PROTEIN"/>
    <property type="match status" value="1"/>
</dbReference>
<organism evidence="5 6">
    <name type="scientific">Macrophomina phaseolina (strain MS6)</name>
    <name type="common">Charcoal rot fungus</name>
    <dbReference type="NCBI Taxonomy" id="1126212"/>
    <lineage>
        <taxon>Eukaryota</taxon>
        <taxon>Fungi</taxon>
        <taxon>Dikarya</taxon>
        <taxon>Ascomycota</taxon>
        <taxon>Pezizomycotina</taxon>
        <taxon>Dothideomycetes</taxon>
        <taxon>Dothideomycetes incertae sedis</taxon>
        <taxon>Botryosphaeriales</taxon>
        <taxon>Botryosphaeriaceae</taxon>
        <taxon>Macrophomina</taxon>
    </lineage>
</organism>
<keyword evidence="3" id="KW-0378">Hydrolase</keyword>
<dbReference type="EMBL" id="AHHD01000570">
    <property type="protein sequence ID" value="EKG09712.1"/>
    <property type="molecule type" value="Genomic_DNA"/>
</dbReference>
<dbReference type="GO" id="GO:0046872">
    <property type="term" value="F:metal ion binding"/>
    <property type="evidence" value="ECO:0007669"/>
    <property type="project" value="UniProtKB-KW"/>
</dbReference>
<keyword evidence="2" id="KW-0479">Metal-binding</keyword>
<dbReference type="HOGENOM" id="CLU_030571_1_1_1"/>
<evidence type="ECO:0000313" key="6">
    <source>
        <dbReference type="Proteomes" id="UP000007129"/>
    </source>
</evidence>
<evidence type="ECO:0008006" key="7">
    <source>
        <dbReference type="Google" id="ProtNLM"/>
    </source>
</evidence>
<reference evidence="5 6" key="1">
    <citation type="journal article" date="2012" name="BMC Genomics">
        <title>Tools to kill: Genome of one of the most destructive plant pathogenic fungi Macrophomina phaseolina.</title>
        <authorList>
            <person name="Islam M.S."/>
            <person name="Haque M.S."/>
            <person name="Islam M.M."/>
            <person name="Emdad E.M."/>
            <person name="Halim A."/>
            <person name="Hossen Q.M.M."/>
            <person name="Hossain M.Z."/>
            <person name="Ahmed B."/>
            <person name="Rahim S."/>
            <person name="Rahman M.S."/>
            <person name="Alam M.M."/>
            <person name="Hou S."/>
            <person name="Wan X."/>
            <person name="Saito J.A."/>
            <person name="Alam M."/>
        </authorList>
    </citation>
    <scope>NUCLEOTIDE SEQUENCE [LARGE SCALE GENOMIC DNA]</scope>
    <source>
        <strain evidence="5 6">MS6</strain>
    </source>
</reference>
<dbReference type="PANTHER" id="PTHR42978">
    <property type="entry name" value="QUORUM-QUENCHING LACTONASE YTNP-RELATED-RELATED"/>
    <property type="match status" value="1"/>
</dbReference>
<comment type="caution">
    <text evidence="5">The sequence shown here is derived from an EMBL/GenBank/DDBJ whole genome shotgun (WGS) entry which is preliminary data.</text>
</comment>
<evidence type="ECO:0000256" key="3">
    <source>
        <dbReference type="ARBA" id="ARBA00022801"/>
    </source>
</evidence>
<dbReference type="CDD" id="cd07730">
    <property type="entry name" value="metallo-hydrolase-like_MBL-fold"/>
    <property type="match status" value="1"/>
</dbReference>
<protein>
    <recommendedName>
        <fullName evidence="7">Metallo-beta-lactamase domain-containing protein</fullName>
    </recommendedName>
</protein>
<evidence type="ECO:0000313" key="5">
    <source>
        <dbReference type="EMBL" id="EKG09712.1"/>
    </source>
</evidence>
<dbReference type="InterPro" id="IPR051013">
    <property type="entry name" value="MBL_superfamily_lactonases"/>
</dbReference>
<dbReference type="GO" id="GO:0016787">
    <property type="term" value="F:hydrolase activity"/>
    <property type="evidence" value="ECO:0007669"/>
    <property type="project" value="UniProtKB-KW"/>
</dbReference>
<dbReference type="Proteomes" id="UP000007129">
    <property type="component" value="Unassembled WGS sequence"/>
</dbReference>
<accession>K2RA26</accession>
<sequence>MAEMNKLHQGAPNYRFRMYDWAFHIFHPKLDRHVLWDVGIDGVPLPAPLFVLHAHFDHARPIKDIFPNATGYFGPGTKEHCTPGHLRDPGLQWDGRFFDPEKATENWKEFEGPWVPFGPFERAMDFFGDGSFFVVQAPGHMPGNLCAVARVEGGNWILLGSDCCHSRELLDGKFDFAVFEAPNGVKMSLQSDIPAAKGTISRIKQLEDLGVHVALAHDTTWIKDGTDAVLMGLLDGGMMASVDNILKGERP</sequence>
<keyword evidence="4" id="KW-0862">Zinc</keyword>
<dbReference type="InterPro" id="IPR036866">
    <property type="entry name" value="RibonucZ/Hydroxyglut_hydro"/>
</dbReference>
<dbReference type="Gene3D" id="3.60.15.10">
    <property type="entry name" value="Ribonuclease Z/Hydroxyacylglutathione hydrolase-like"/>
    <property type="match status" value="1"/>
</dbReference>
<dbReference type="OrthoDB" id="10250730at2759"/>
<evidence type="ECO:0000256" key="1">
    <source>
        <dbReference type="ARBA" id="ARBA00007749"/>
    </source>
</evidence>
<comment type="similarity">
    <text evidence="1">Belongs to the metallo-beta-lactamase superfamily.</text>
</comment>
<dbReference type="STRING" id="1126212.K2RA26"/>
<dbReference type="SUPFAM" id="SSF56281">
    <property type="entry name" value="Metallo-hydrolase/oxidoreductase"/>
    <property type="match status" value="1"/>
</dbReference>
<proteinExistence type="inferred from homology"/>
<name>K2RA26_MACPH</name>
<dbReference type="VEuPathDB" id="FungiDB:MPH_13234"/>
<dbReference type="eggNOG" id="ENOG502QVU5">
    <property type="taxonomic scope" value="Eukaryota"/>
</dbReference>
<dbReference type="AlphaFoldDB" id="K2RA26"/>
<gene>
    <name evidence="5" type="ORF">MPH_13234</name>
</gene>
<evidence type="ECO:0000256" key="4">
    <source>
        <dbReference type="ARBA" id="ARBA00022833"/>
    </source>
</evidence>